<dbReference type="HOGENOM" id="CLU_004617_0_0_10"/>
<dbReference type="STRING" id="518766.Rmar_0084"/>
<dbReference type="Pfam" id="PF22124">
    <property type="entry name" value="Glyco_hydro_95_cat"/>
    <property type="match status" value="1"/>
</dbReference>
<dbReference type="PANTHER" id="PTHR31084">
    <property type="entry name" value="ALPHA-L-FUCOSIDASE 2"/>
    <property type="match status" value="1"/>
</dbReference>
<dbReference type="KEGG" id="rmr:Rmar_0084"/>
<dbReference type="Pfam" id="PF14498">
    <property type="entry name" value="Glyco_hyd_65N_2"/>
    <property type="match status" value="1"/>
</dbReference>
<evidence type="ECO:0000259" key="2">
    <source>
        <dbReference type="Pfam" id="PF22124"/>
    </source>
</evidence>
<gene>
    <name evidence="3" type="ordered locus">Rmar_0084</name>
</gene>
<dbReference type="eggNOG" id="COG1554">
    <property type="taxonomic scope" value="Bacteria"/>
</dbReference>
<feature type="domain" description="Glycosyl hydrolase family 95 catalytic" evidence="2">
    <location>
        <begin position="303"/>
        <end position="706"/>
    </location>
</feature>
<accession>D0MK80</accession>
<evidence type="ECO:0000313" key="4">
    <source>
        <dbReference type="Proteomes" id="UP000002221"/>
    </source>
</evidence>
<evidence type="ECO:0000313" key="3">
    <source>
        <dbReference type="EMBL" id="ACY46993.1"/>
    </source>
</evidence>
<dbReference type="GO" id="GO:0005975">
    <property type="term" value="P:carbohydrate metabolic process"/>
    <property type="evidence" value="ECO:0007669"/>
    <property type="project" value="InterPro"/>
</dbReference>
<organism evidence="3 4">
    <name type="scientific">Rhodothermus marinus (strain ATCC 43812 / DSM 4252 / R-10)</name>
    <name type="common">Rhodothermus obamensis</name>
    <dbReference type="NCBI Taxonomy" id="518766"/>
    <lineage>
        <taxon>Bacteria</taxon>
        <taxon>Pseudomonadati</taxon>
        <taxon>Rhodothermota</taxon>
        <taxon>Rhodothermia</taxon>
        <taxon>Rhodothermales</taxon>
        <taxon>Rhodothermaceae</taxon>
        <taxon>Rhodothermus</taxon>
    </lineage>
</organism>
<dbReference type="CAZy" id="GH95">
    <property type="family name" value="Glycoside Hydrolase Family 95"/>
</dbReference>
<name>D0MK80_RHOM4</name>
<keyword evidence="4" id="KW-1185">Reference proteome</keyword>
<dbReference type="PIRSF" id="PIRSF007663">
    <property type="entry name" value="UCP007663"/>
    <property type="match status" value="1"/>
</dbReference>
<dbReference type="EMBL" id="CP001807">
    <property type="protein sequence ID" value="ACY46993.1"/>
    <property type="molecule type" value="Genomic_DNA"/>
</dbReference>
<dbReference type="InterPro" id="IPR027414">
    <property type="entry name" value="GH95_N_dom"/>
</dbReference>
<dbReference type="Proteomes" id="UP000002221">
    <property type="component" value="Chromosome"/>
</dbReference>
<dbReference type="InterPro" id="IPR054363">
    <property type="entry name" value="GH95_cat"/>
</dbReference>
<dbReference type="AlphaFoldDB" id="D0MK80"/>
<dbReference type="InterPro" id="IPR016518">
    <property type="entry name" value="Alpha-L-fucosidase"/>
</dbReference>
<dbReference type="GO" id="GO:0004560">
    <property type="term" value="F:alpha-L-fucosidase activity"/>
    <property type="evidence" value="ECO:0007669"/>
    <property type="project" value="InterPro"/>
</dbReference>
<sequence length="809" mass="90572">MKGMGLALAAGPYWLRRALAQPSASSSPFVEARIPERGMYSLQPAARWEEALVAGNGTLGILVYGDPLNERIIFNHELLYEPLRDERVPPPNLAPYLPRIRALMLEGRYREAVAYSLEMAQREGWPGLLWTDPYHPAFALVLEMPTETPTEYLRRTAFDTGEIGVFWRTATDTYTRRAFVSRTDGVVVLELSAEAGPLPDLTLHLEVQDVRPPEQREGYHPPEITAAPGWLSYRCAYVHTRRGYEGLVRVEAEGGTQTVRDGRLHVRGARRVLLLARVWTLDDVAASRLAEEQAALAAFPADYDLLFAPHAAAHGALFRRMKLDLEAGDDRRKSSETLLAEQQTHETILPALLEKLFDMGRYVLISSCGHWPPNLVALWTGEWRPPWSGDFTLDANLNLQMAAASIGAVPEAVASLTRLLEGLLDDWRDNARRLYGCEGVLSGSRTDGRCGWHTHFNADYPLHFWTAGAGWLAQPLHEYAEVYGDEAFVREHLIPYLREVARFYETFLTVTDAEGHVVFVPSYSPENRPGNLDTPGSINATMDIAVCREVLSTLIALCEARGLEADSLPRWKALLDRLPPYLINEDGALKEWAHPDLADNYDHRHLSHLYPVWPGHEITPEATPELFEAARRAAYLRGHENDSAHGLVHLALIGARLKDPELAYRSLRDLIRNGYLLPSLFSLHYPGNVYNADLINSLPAIVIEMLLYSRPGLLELLPAVDERLPRGTLHGARARGRLRVERLRWDLPARHVELALVSDTDRTLTLRVRRGIAELQAIEGPTPERTSATDATLQLAARTPATLQIRLAG</sequence>
<evidence type="ECO:0000259" key="1">
    <source>
        <dbReference type="Pfam" id="PF14498"/>
    </source>
</evidence>
<dbReference type="InterPro" id="IPR012341">
    <property type="entry name" value="6hp_glycosidase-like_sf"/>
</dbReference>
<dbReference type="SUPFAM" id="SSF48208">
    <property type="entry name" value="Six-hairpin glycosidases"/>
    <property type="match status" value="1"/>
</dbReference>
<dbReference type="InterPro" id="IPR008928">
    <property type="entry name" value="6-hairpin_glycosidase_sf"/>
</dbReference>
<dbReference type="PANTHER" id="PTHR31084:SF0">
    <property type="entry name" value="ALPHA-L-FUCOSIDASE 2"/>
    <property type="match status" value="1"/>
</dbReference>
<dbReference type="Gene3D" id="1.50.10.10">
    <property type="match status" value="1"/>
</dbReference>
<feature type="domain" description="Glycosyl hydrolase family 95 N-terminal" evidence="1">
    <location>
        <begin position="43"/>
        <end position="280"/>
    </location>
</feature>
<protein>
    <submittedName>
        <fullName evidence="3">Uncharacterized protein</fullName>
    </submittedName>
</protein>
<reference evidence="3 4" key="1">
    <citation type="journal article" date="2009" name="Stand. Genomic Sci.">
        <title>Complete genome sequence of Rhodothermus marinus type strain (R-10).</title>
        <authorList>
            <person name="Nolan M."/>
            <person name="Tindall B.J."/>
            <person name="Pomrenke H."/>
            <person name="Lapidus A."/>
            <person name="Copeland A."/>
            <person name="Glavina Del Rio T."/>
            <person name="Lucas S."/>
            <person name="Chen F."/>
            <person name="Tice H."/>
            <person name="Cheng J.F."/>
            <person name="Saunders E."/>
            <person name="Han C."/>
            <person name="Bruce D."/>
            <person name="Goodwin L."/>
            <person name="Chain P."/>
            <person name="Pitluck S."/>
            <person name="Ovchinikova G."/>
            <person name="Pati A."/>
            <person name="Ivanova N."/>
            <person name="Mavromatis K."/>
            <person name="Chen A."/>
            <person name="Palaniappan K."/>
            <person name="Land M."/>
            <person name="Hauser L."/>
            <person name="Chang Y.J."/>
            <person name="Jeffries C.D."/>
            <person name="Brettin T."/>
            <person name="Goker M."/>
            <person name="Bristow J."/>
            <person name="Eisen J.A."/>
            <person name="Markowitz V."/>
            <person name="Hugenholtz P."/>
            <person name="Kyrpides N.C."/>
            <person name="Klenk H.P."/>
            <person name="Detter J.C."/>
        </authorList>
    </citation>
    <scope>NUCLEOTIDE SEQUENCE [LARGE SCALE GENOMIC DNA]</scope>
    <source>
        <strain evidence="4">ATCC 43812 / DSM 4252 / R-10</strain>
    </source>
</reference>
<proteinExistence type="predicted"/>